<dbReference type="InterPro" id="IPR025300">
    <property type="entry name" value="BetaGal_jelly_roll_dom"/>
</dbReference>
<dbReference type="EMBL" id="JAFJYH010000108">
    <property type="protein sequence ID" value="KAG4419313.1"/>
    <property type="molecule type" value="Genomic_DNA"/>
</dbReference>
<dbReference type="SMART" id="SM01029">
    <property type="entry name" value="BetaGal_dom2"/>
    <property type="match status" value="1"/>
</dbReference>
<dbReference type="OrthoDB" id="1657402at2759"/>
<evidence type="ECO:0000256" key="13">
    <source>
        <dbReference type="RuleBase" id="RU000675"/>
    </source>
</evidence>
<keyword evidence="6 15" id="KW-0732">Signal</keyword>
<dbReference type="InterPro" id="IPR031330">
    <property type="entry name" value="Gly_Hdrlase_35_cat"/>
</dbReference>
<sequence>MKLLKALVVAGLALGSSAFSIGGKSFVVKKDSDGLQNLVTYDEHSLMVRGERIFIYSGEFHAFRLPVPDLWVDILQKIKAAGFSAVSFYTDWALLEGEQGVYRADGAFAIEPLLEAAAKVGIYLIARPGPYINAETSGGGFPGWLQRVKGALRTRAPDYLAATDNYISSIGKTIAKYQITNGGPVILLQPENEYSGGLDPFPDPVYADHLEQQYRDAGIVVPFISNDAWAAAGHLAPGPDVNGSTLGDVDIYGFDSYPLGFDCASPHVWPNTSLPQTYYVDHQGVSPSTFMSIVEFQGGAFDPWGGNGFDKCAALLNMEYERVFFKYAIAQGTTLLNIYMTYGGTNWGNLGFSGVYTSYDYGAAIAENREVDREKYSEAKLIGNFLRVSPAILTTSVGSPNNSFASTAAITVNPLYGNGTKTNFHLIRATDETLDTSISYTFTAPTSKGQTTIPQLGGTLTLPGRDAKWLVTDYSIGDTTLLYSTAEIFTWKQVDSKTFLVVYGGAGEQHELALLSTSTAKTIEGSGISAKTNNSTTILGWKTSSTRRVVQVGNVFVYVLDRNTAYNYWVADFKRSDSWEAYTTTIDKTTSVIIEAGYLVRDVTLAGSALKITGDLNATAPFKLIGAPKAATQLFFNGKKLSFKANPATGEWTSSLEYKSPAIKLPDLTSLNWKYIDSLPEIQASYDDSKWTVADHKTTINPTALATPTSLYASDYGYNTGALVYRGHFTATGKETTLNITTQGGAAYGSSVWLGNTYLGSWTGNDKTIIHADIYTLPKLKSGQKYIITAVIDNNGLNENWYVGADDMKTPRGIMNYTLTGSPQSAITWKLTGNLNGEKYLDKARGPLNEGGLFAERQGFHLPSPPTQNWKSLSPLAGTKAPGIAFYTTSFKLDLPTGYDIPLTFNFANTTMDGTTANYQAQLWINGWQYVKYINNIGPQLSFPVPQGILDYKGDNWVAVEIWARQSNGAKLAKLELEAGTPVLTALKAPRTVDAPKWKKRAGAY</sequence>
<dbReference type="Pfam" id="PF13363">
    <property type="entry name" value="BetaGal_dom3"/>
    <property type="match status" value="1"/>
</dbReference>
<dbReference type="Gene3D" id="2.60.120.260">
    <property type="entry name" value="Galactose-binding domain-like"/>
    <property type="match status" value="2"/>
</dbReference>
<comment type="caution">
    <text evidence="17">The sequence shown here is derived from an EMBL/GenBank/DDBJ whole genome shotgun (WGS) entry which is preliminary data.</text>
</comment>
<dbReference type="Pfam" id="PF13364">
    <property type="entry name" value="BetaGal_ABD2"/>
    <property type="match status" value="2"/>
</dbReference>
<evidence type="ECO:0000259" key="16">
    <source>
        <dbReference type="SMART" id="SM01029"/>
    </source>
</evidence>
<comment type="similarity">
    <text evidence="3 14">Belongs to the glycosyl hydrolase 35 family.</text>
</comment>
<keyword evidence="5" id="KW-0964">Secreted</keyword>
<keyword evidence="8" id="KW-1015">Disulfide bond</keyword>
<evidence type="ECO:0000313" key="17">
    <source>
        <dbReference type="EMBL" id="KAG4419313.1"/>
    </source>
</evidence>
<dbReference type="FunFam" id="2.60.120.260:FF:000088">
    <property type="entry name" value="Beta-galactosidase A"/>
    <property type="match status" value="1"/>
</dbReference>
<proteinExistence type="inferred from homology"/>
<dbReference type="InterPro" id="IPR019801">
    <property type="entry name" value="Glyco_hydro_35_CS"/>
</dbReference>
<dbReference type="PRINTS" id="PR00742">
    <property type="entry name" value="GLHYDRLASE35"/>
</dbReference>
<dbReference type="InterPro" id="IPR025972">
    <property type="entry name" value="BetaGal_dom3"/>
</dbReference>
<evidence type="ECO:0000256" key="11">
    <source>
        <dbReference type="ARBA" id="ARBA00023295"/>
    </source>
</evidence>
<dbReference type="SUPFAM" id="SSF51011">
    <property type="entry name" value="Glycosyl hydrolase domain"/>
    <property type="match status" value="1"/>
</dbReference>
<keyword evidence="12" id="KW-0624">Polysaccharide degradation</keyword>
<dbReference type="InterPro" id="IPR037110">
    <property type="entry name" value="Betagal_dom2_sf"/>
</dbReference>
<evidence type="ECO:0000256" key="6">
    <source>
        <dbReference type="ARBA" id="ARBA00022729"/>
    </source>
</evidence>
<dbReference type="Gene3D" id="3.20.20.80">
    <property type="entry name" value="Glycosidases"/>
    <property type="match status" value="1"/>
</dbReference>
<dbReference type="GO" id="GO:0004565">
    <property type="term" value="F:beta-galactosidase activity"/>
    <property type="evidence" value="ECO:0007669"/>
    <property type="project" value="UniProtKB-EC"/>
</dbReference>
<evidence type="ECO:0000256" key="4">
    <source>
        <dbReference type="ARBA" id="ARBA00012756"/>
    </source>
</evidence>
<protein>
    <recommendedName>
        <fullName evidence="4 13">Beta-galactosidase</fullName>
        <ecNumber evidence="4 13">3.2.1.23</ecNumber>
    </recommendedName>
</protein>
<dbReference type="Pfam" id="PF01301">
    <property type="entry name" value="Glyco_hydro_35"/>
    <property type="match status" value="1"/>
</dbReference>
<dbReference type="SUPFAM" id="SSF117100">
    <property type="entry name" value="Beta-galactosidase LacA, domain 3"/>
    <property type="match status" value="1"/>
</dbReference>
<dbReference type="Gene3D" id="2.102.20.10">
    <property type="entry name" value="Beta-galactosidase, domain 2"/>
    <property type="match status" value="1"/>
</dbReference>
<evidence type="ECO:0000256" key="2">
    <source>
        <dbReference type="ARBA" id="ARBA00004613"/>
    </source>
</evidence>
<evidence type="ECO:0000256" key="9">
    <source>
        <dbReference type="ARBA" id="ARBA00023180"/>
    </source>
</evidence>
<feature type="signal peptide" evidence="15">
    <location>
        <begin position="1"/>
        <end position="18"/>
    </location>
</feature>
<dbReference type="SUPFAM" id="SSF51445">
    <property type="entry name" value="(Trans)glycosidases"/>
    <property type="match status" value="1"/>
</dbReference>
<dbReference type="FunFam" id="2.102.20.10:FF:000001">
    <property type="entry name" value="Beta-galactosidase A"/>
    <property type="match status" value="1"/>
</dbReference>
<feature type="chain" id="PRO_5034317492" description="Beta-galactosidase" evidence="15">
    <location>
        <begin position="19"/>
        <end position="1005"/>
    </location>
</feature>
<keyword evidence="11 13" id="KW-0326">Glycosidase</keyword>
<comment type="catalytic activity">
    <reaction evidence="1 13">
        <text>Hydrolysis of terminal non-reducing beta-D-galactose residues in beta-D-galactosides.</text>
        <dbReference type="EC" id="3.2.1.23"/>
    </reaction>
</comment>
<dbReference type="GO" id="GO:0000272">
    <property type="term" value="P:polysaccharide catabolic process"/>
    <property type="evidence" value="ECO:0007669"/>
    <property type="project" value="UniProtKB-KW"/>
</dbReference>
<dbReference type="Proteomes" id="UP000664132">
    <property type="component" value="Unassembled WGS sequence"/>
</dbReference>
<dbReference type="AlphaFoldDB" id="A0A8H7TI49"/>
<dbReference type="Pfam" id="PF10435">
    <property type="entry name" value="BetaGal_dom2"/>
    <property type="match status" value="1"/>
</dbReference>
<evidence type="ECO:0000256" key="15">
    <source>
        <dbReference type="SAM" id="SignalP"/>
    </source>
</evidence>
<comment type="subcellular location">
    <subcellularLocation>
        <location evidence="2">Secreted</location>
    </subcellularLocation>
</comment>
<evidence type="ECO:0000256" key="7">
    <source>
        <dbReference type="ARBA" id="ARBA00022801"/>
    </source>
</evidence>
<reference evidence="17" key="1">
    <citation type="submission" date="2021-02" db="EMBL/GenBank/DDBJ databases">
        <title>Genome sequence Cadophora malorum strain M34.</title>
        <authorList>
            <person name="Stefanovic E."/>
            <person name="Vu D."/>
            <person name="Scully C."/>
            <person name="Dijksterhuis J."/>
            <person name="Roader J."/>
            <person name="Houbraken J."/>
        </authorList>
    </citation>
    <scope>NUCLEOTIDE SEQUENCE</scope>
    <source>
        <strain evidence="17">M34</strain>
    </source>
</reference>
<dbReference type="EC" id="3.2.1.23" evidence="4 13"/>
<accession>A0A8H7TI49</accession>
<dbReference type="FunFam" id="2.60.120.260:FF:000065">
    <property type="entry name" value="Beta-galactosidase A"/>
    <property type="match status" value="1"/>
</dbReference>
<feature type="domain" description="Beta-galactosidase" evidence="16">
    <location>
        <begin position="392"/>
        <end position="568"/>
    </location>
</feature>
<evidence type="ECO:0000313" key="18">
    <source>
        <dbReference type="Proteomes" id="UP000664132"/>
    </source>
</evidence>
<organism evidence="17 18">
    <name type="scientific">Cadophora malorum</name>
    <dbReference type="NCBI Taxonomy" id="108018"/>
    <lineage>
        <taxon>Eukaryota</taxon>
        <taxon>Fungi</taxon>
        <taxon>Dikarya</taxon>
        <taxon>Ascomycota</taxon>
        <taxon>Pezizomycotina</taxon>
        <taxon>Leotiomycetes</taxon>
        <taxon>Helotiales</taxon>
        <taxon>Ploettnerulaceae</taxon>
        <taxon>Cadophora</taxon>
    </lineage>
</organism>
<evidence type="ECO:0000256" key="8">
    <source>
        <dbReference type="ARBA" id="ARBA00023157"/>
    </source>
</evidence>
<keyword evidence="9" id="KW-0325">Glycoprotein</keyword>
<dbReference type="GO" id="GO:0005576">
    <property type="term" value="C:extracellular region"/>
    <property type="evidence" value="ECO:0007669"/>
    <property type="project" value="UniProtKB-SubCell"/>
</dbReference>
<dbReference type="InterPro" id="IPR036833">
    <property type="entry name" value="BetaGal_dom3_sf"/>
</dbReference>
<dbReference type="InterPro" id="IPR001944">
    <property type="entry name" value="Glycoside_Hdrlase_35"/>
</dbReference>
<evidence type="ECO:0000256" key="12">
    <source>
        <dbReference type="ARBA" id="ARBA00023326"/>
    </source>
</evidence>
<dbReference type="Gene3D" id="2.60.390.10">
    <property type="entry name" value="Beta-galactosidase, domain 3"/>
    <property type="match status" value="1"/>
</dbReference>
<gene>
    <name evidence="17" type="ORF">IFR04_007547</name>
</gene>
<evidence type="ECO:0000256" key="1">
    <source>
        <dbReference type="ARBA" id="ARBA00001412"/>
    </source>
</evidence>
<dbReference type="InterPro" id="IPR018954">
    <property type="entry name" value="Betagal_dom2"/>
</dbReference>
<dbReference type="PROSITE" id="PS01182">
    <property type="entry name" value="GLYCOSYL_HYDROL_F35"/>
    <property type="match status" value="1"/>
</dbReference>
<keyword evidence="18" id="KW-1185">Reference proteome</keyword>
<evidence type="ECO:0000256" key="14">
    <source>
        <dbReference type="RuleBase" id="RU003679"/>
    </source>
</evidence>
<dbReference type="InterPro" id="IPR017853">
    <property type="entry name" value="GH"/>
</dbReference>
<evidence type="ECO:0000256" key="5">
    <source>
        <dbReference type="ARBA" id="ARBA00022525"/>
    </source>
</evidence>
<dbReference type="SUPFAM" id="SSF49785">
    <property type="entry name" value="Galactose-binding domain-like"/>
    <property type="match status" value="2"/>
</dbReference>
<name>A0A8H7TI49_9HELO</name>
<keyword evidence="10" id="KW-0119">Carbohydrate metabolism</keyword>
<dbReference type="FunFam" id="3.20.20.80:FF:000040">
    <property type="entry name" value="Beta-galactosidase A"/>
    <property type="match status" value="1"/>
</dbReference>
<dbReference type="PANTHER" id="PTHR23421">
    <property type="entry name" value="BETA-GALACTOSIDASE RELATED"/>
    <property type="match status" value="1"/>
</dbReference>
<evidence type="ECO:0000256" key="10">
    <source>
        <dbReference type="ARBA" id="ARBA00023277"/>
    </source>
</evidence>
<evidence type="ECO:0000256" key="3">
    <source>
        <dbReference type="ARBA" id="ARBA00009809"/>
    </source>
</evidence>
<dbReference type="InterPro" id="IPR008979">
    <property type="entry name" value="Galactose-bd-like_sf"/>
</dbReference>
<keyword evidence="7 13" id="KW-0378">Hydrolase</keyword>